<evidence type="ECO:0000256" key="6">
    <source>
        <dbReference type="ARBA" id="ARBA00023136"/>
    </source>
</evidence>
<dbReference type="InterPro" id="IPR025988">
    <property type="entry name" value="YWFCY_dom"/>
</dbReference>
<dbReference type="OrthoDB" id="102453at2"/>
<keyword evidence="4 7" id="KW-0812">Transmembrane</keyword>
<protein>
    <submittedName>
        <fullName evidence="9">Conjugal transfer protein TraG</fullName>
    </submittedName>
</protein>
<organism evidence="9 10">
    <name type="scientific">Algoriphagus aquimarinus</name>
    <dbReference type="NCBI Taxonomy" id="237018"/>
    <lineage>
        <taxon>Bacteria</taxon>
        <taxon>Pseudomonadati</taxon>
        <taxon>Bacteroidota</taxon>
        <taxon>Cytophagia</taxon>
        <taxon>Cytophagales</taxon>
        <taxon>Cyclobacteriaceae</taxon>
        <taxon>Algoriphagus</taxon>
    </lineage>
</organism>
<dbReference type="RefSeq" id="WP_146919602.1">
    <property type="nucleotide sequence ID" value="NZ_VORW01000015.1"/>
</dbReference>
<evidence type="ECO:0000256" key="1">
    <source>
        <dbReference type="ARBA" id="ARBA00004651"/>
    </source>
</evidence>
<keyword evidence="3" id="KW-1003">Cell membrane</keyword>
<reference evidence="9 10" key="1">
    <citation type="submission" date="2019-08" db="EMBL/GenBank/DDBJ databases">
        <title>Genomes sequence of Algoriphagus aquimarinus ACAM450.</title>
        <authorList>
            <person name="Bowman J.P."/>
        </authorList>
    </citation>
    <scope>NUCLEOTIDE SEQUENCE [LARGE SCALE GENOMIC DNA]</scope>
    <source>
        <strain evidence="9 10">ACAM 450</strain>
    </source>
</reference>
<keyword evidence="5 7" id="KW-1133">Transmembrane helix</keyword>
<feature type="transmembrane region" description="Helical" evidence="7">
    <location>
        <begin position="93"/>
        <end position="111"/>
    </location>
</feature>
<feature type="transmembrane region" description="Helical" evidence="7">
    <location>
        <begin position="20"/>
        <end position="43"/>
    </location>
</feature>
<comment type="subcellular location">
    <subcellularLocation>
        <location evidence="1">Cell membrane</location>
        <topology evidence="1">Multi-pass membrane protein</topology>
    </subcellularLocation>
</comment>
<sequence length="659" mass="75343">MQTGENIEGLRKIIDLTRKLSIGLLCLHFYYYCYYSFGNWGLTHAIAEKLLVNLRNTGLFNEFYVSKVFALGLLLISLIGAKGKKDDKLQLSQVLWPLFIGFLVYGLSHFTYRLLLSEDRASIVYISLTSLGYALILMGGSLLSRLLKNRLNQEVFNYLNETFPQEERYLGNEYSINLPAKYKLKNKIRNSWINIINPFRALLVAGTPGSGKSYFVIRHVITQHIRKGFSMFVYDFKYDDLSRIAYNTLQNNFSGYRIKPEFYTINFDRLSHTHRCNPLEPDTMLDITDASEAARTIMLGLNREWIRKQGDFFVESPINFLTAIIWFLKKHRRGKYCTLPHVIELMQVDYEKLFTVLRTEPEIEVLINPFVSALVKKAFDQLEGQVASAKITMARLSSPQLYYVLSHSEFTLDLNNPEAPKIICMGNNPQKQQVYGAVLSLYISRIVKLVNQKGKLKSSLVFDEFPTIYFNGIDNLIATARSNKVATCLGVQDYSQLKKDYGREQAEVIMNTVGNFISGQVLGDTAKQLSERFGRIIQSRESISINSSETSLSKSTQLDQAVPASTISALSSGEFVGMVADTPDQKIDLKAFHAEIINDHSALKLEEESYKPIPKVRDISQEDVEENYRRIKREVEEIIRMEMERVLDTPELGHLIIRG</sequence>
<name>A0A5C7ACA1_9BACT</name>
<dbReference type="PANTHER" id="PTHR37937">
    <property type="entry name" value="CONJUGATIVE TRANSFER: DNA TRANSPORT"/>
    <property type="match status" value="1"/>
</dbReference>
<dbReference type="SUPFAM" id="SSF52540">
    <property type="entry name" value="P-loop containing nucleoside triphosphate hydrolases"/>
    <property type="match status" value="1"/>
</dbReference>
<dbReference type="Pfam" id="PF02534">
    <property type="entry name" value="T4SS-DNA_transf"/>
    <property type="match status" value="1"/>
</dbReference>
<evidence type="ECO:0000259" key="8">
    <source>
        <dbReference type="Pfam" id="PF14293"/>
    </source>
</evidence>
<dbReference type="GO" id="GO:0005886">
    <property type="term" value="C:plasma membrane"/>
    <property type="evidence" value="ECO:0007669"/>
    <property type="project" value="UniProtKB-SubCell"/>
</dbReference>
<keyword evidence="6 7" id="KW-0472">Membrane</keyword>
<proteinExistence type="inferred from homology"/>
<dbReference type="Proteomes" id="UP000321935">
    <property type="component" value="Unassembled WGS sequence"/>
</dbReference>
<accession>A0A5C7ACA1</accession>
<evidence type="ECO:0000313" key="9">
    <source>
        <dbReference type="EMBL" id="TXE06420.1"/>
    </source>
</evidence>
<feature type="transmembrane region" description="Helical" evidence="7">
    <location>
        <begin position="123"/>
        <end position="143"/>
    </location>
</feature>
<evidence type="ECO:0000256" key="7">
    <source>
        <dbReference type="SAM" id="Phobius"/>
    </source>
</evidence>
<dbReference type="CDD" id="cd01127">
    <property type="entry name" value="TrwB_TraG_TraD_VirD4"/>
    <property type="match status" value="2"/>
</dbReference>
<dbReference type="InterPro" id="IPR027417">
    <property type="entry name" value="P-loop_NTPase"/>
</dbReference>
<dbReference type="InterPro" id="IPR003688">
    <property type="entry name" value="TraG/VirD4"/>
</dbReference>
<feature type="transmembrane region" description="Helical" evidence="7">
    <location>
        <begin position="63"/>
        <end position="81"/>
    </location>
</feature>
<dbReference type="AlphaFoldDB" id="A0A5C7ACA1"/>
<evidence type="ECO:0000256" key="3">
    <source>
        <dbReference type="ARBA" id="ARBA00022475"/>
    </source>
</evidence>
<dbReference type="EMBL" id="VORW01000015">
    <property type="protein sequence ID" value="TXE06420.1"/>
    <property type="molecule type" value="Genomic_DNA"/>
</dbReference>
<evidence type="ECO:0000256" key="4">
    <source>
        <dbReference type="ARBA" id="ARBA00022692"/>
    </source>
</evidence>
<dbReference type="NCBIfam" id="NF041326">
    <property type="entry name" value="Bacteroid_MobC"/>
    <property type="match status" value="1"/>
</dbReference>
<evidence type="ECO:0000256" key="5">
    <source>
        <dbReference type="ARBA" id="ARBA00022989"/>
    </source>
</evidence>
<dbReference type="Pfam" id="PF14293">
    <property type="entry name" value="YWFCY"/>
    <property type="match status" value="1"/>
</dbReference>
<comment type="similarity">
    <text evidence="2">Belongs to the VirD4/TraG family.</text>
</comment>
<feature type="domain" description="YWFCY" evidence="8">
    <location>
        <begin position="5"/>
        <end position="148"/>
    </location>
</feature>
<evidence type="ECO:0000256" key="2">
    <source>
        <dbReference type="ARBA" id="ARBA00008806"/>
    </source>
</evidence>
<dbReference type="PANTHER" id="PTHR37937:SF1">
    <property type="entry name" value="CONJUGATIVE TRANSFER: DNA TRANSPORT"/>
    <property type="match status" value="1"/>
</dbReference>
<comment type="caution">
    <text evidence="9">The sequence shown here is derived from an EMBL/GenBank/DDBJ whole genome shotgun (WGS) entry which is preliminary data.</text>
</comment>
<gene>
    <name evidence="9" type="ORF">ESV85_16715</name>
</gene>
<evidence type="ECO:0000313" key="10">
    <source>
        <dbReference type="Proteomes" id="UP000321935"/>
    </source>
</evidence>
<dbReference type="InterPro" id="IPR051539">
    <property type="entry name" value="T4SS-coupling_protein"/>
</dbReference>
<dbReference type="Gene3D" id="3.40.50.300">
    <property type="entry name" value="P-loop containing nucleotide triphosphate hydrolases"/>
    <property type="match status" value="2"/>
</dbReference>